<keyword evidence="6" id="KW-0560">Oxidoreductase</keyword>
<dbReference type="InterPro" id="IPR050415">
    <property type="entry name" value="MRET"/>
</dbReference>
<evidence type="ECO:0000256" key="8">
    <source>
        <dbReference type="ARBA" id="ARBA00023014"/>
    </source>
</evidence>
<dbReference type="Gene3D" id="3.10.20.30">
    <property type="match status" value="1"/>
</dbReference>
<dbReference type="SUPFAM" id="SSF54292">
    <property type="entry name" value="2Fe-2S ferredoxin-like"/>
    <property type="match status" value="1"/>
</dbReference>
<dbReference type="PROSITE" id="PS00197">
    <property type="entry name" value="2FE2S_FER_1"/>
    <property type="match status" value="1"/>
</dbReference>
<keyword evidence="12" id="KW-0472">Membrane</keyword>
<dbReference type="PROSITE" id="PS51318">
    <property type="entry name" value="TAT"/>
    <property type="match status" value="1"/>
</dbReference>
<dbReference type="InterPro" id="IPR017938">
    <property type="entry name" value="Riboflavin_synthase-like_b-brl"/>
</dbReference>
<name>A0A9X1LAD7_9PROT</name>
<dbReference type="PRINTS" id="PR00406">
    <property type="entry name" value="CYTB5RDTASE"/>
</dbReference>
<dbReference type="EMBL" id="JAJAQI010000057">
    <property type="protein sequence ID" value="MCB4824906.1"/>
    <property type="molecule type" value="Genomic_DNA"/>
</dbReference>
<dbReference type="CDD" id="cd06217">
    <property type="entry name" value="FNR_iron_sulfur_binding_3"/>
    <property type="match status" value="1"/>
</dbReference>
<dbReference type="GO" id="GO:0051537">
    <property type="term" value="F:2 iron, 2 sulfur cluster binding"/>
    <property type="evidence" value="ECO:0007669"/>
    <property type="project" value="UniProtKB-KW"/>
</dbReference>
<keyword evidence="7" id="KW-0408">Iron</keyword>
<evidence type="ECO:0000256" key="5">
    <source>
        <dbReference type="ARBA" id="ARBA00022827"/>
    </source>
</evidence>
<evidence type="ECO:0000256" key="4">
    <source>
        <dbReference type="ARBA" id="ARBA00022723"/>
    </source>
</evidence>
<comment type="cofactor">
    <cofactor evidence="9">
        <name>[2Fe-2S] cluster</name>
        <dbReference type="ChEBI" id="CHEBI:190135"/>
    </cofactor>
</comment>
<dbReference type="PANTHER" id="PTHR47354:SF6">
    <property type="entry name" value="NADH OXIDOREDUCTASE HCR"/>
    <property type="match status" value="1"/>
</dbReference>
<dbReference type="Pfam" id="PF00970">
    <property type="entry name" value="FAD_binding_6"/>
    <property type="match status" value="1"/>
</dbReference>
<dbReference type="Pfam" id="PF00111">
    <property type="entry name" value="Fer2"/>
    <property type="match status" value="1"/>
</dbReference>
<keyword evidence="13" id="KW-0732">Signal</keyword>
<feature type="domain" description="2Fe-2S ferredoxin-type" evidence="14">
    <location>
        <begin position="545"/>
        <end position="629"/>
    </location>
</feature>
<dbReference type="InterPro" id="IPR017927">
    <property type="entry name" value="FAD-bd_FR_type"/>
</dbReference>
<dbReference type="PROSITE" id="PS51085">
    <property type="entry name" value="2FE2S_FER_2"/>
    <property type="match status" value="1"/>
</dbReference>
<feature type="transmembrane region" description="Helical" evidence="12">
    <location>
        <begin position="173"/>
        <end position="195"/>
    </location>
</feature>
<evidence type="ECO:0000256" key="3">
    <source>
        <dbReference type="ARBA" id="ARBA00022714"/>
    </source>
</evidence>
<feature type="chain" id="PRO_5040829698" evidence="13">
    <location>
        <begin position="37"/>
        <end position="629"/>
    </location>
</feature>
<dbReference type="AlphaFoldDB" id="A0A9X1LAD7"/>
<keyword evidence="5" id="KW-0274">FAD</keyword>
<proteinExistence type="inferred from homology"/>
<evidence type="ECO:0000313" key="17">
    <source>
        <dbReference type="Proteomes" id="UP001139311"/>
    </source>
</evidence>
<evidence type="ECO:0000256" key="6">
    <source>
        <dbReference type="ARBA" id="ARBA00023002"/>
    </source>
</evidence>
<evidence type="ECO:0000259" key="15">
    <source>
        <dbReference type="PROSITE" id="PS51384"/>
    </source>
</evidence>
<evidence type="ECO:0000256" key="7">
    <source>
        <dbReference type="ARBA" id="ARBA00023004"/>
    </source>
</evidence>
<dbReference type="GO" id="GO:0046872">
    <property type="term" value="F:metal ion binding"/>
    <property type="evidence" value="ECO:0007669"/>
    <property type="project" value="UniProtKB-KW"/>
</dbReference>
<dbReference type="InterPro" id="IPR001709">
    <property type="entry name" value="Flavoprot_Pyr_Nucl_cyt_Rdtase"/>
</dbReference>
<dbReference type="InterPro" id="IPR001041">
    <property type="entry name" value="2Fe-2S_ferredoxin-type"/>
</dbReference>
<keyword evidence="17" id="KW-1185">Reference proteome</keyword>
<evidence type="ECO:0000256" key="9">
    <source>
        <dbReference type="ARBA" id="ARBA00034078"/>
    </source>
</evidence>
<dbReference type="GO" id="GO:0016491">
    <property type="term" value="F:oxidoreductase activity"/>
    <property type="evidence" value="ECO:0007669"/>
    <property type="project" value="UniProtKB-KW"/>
</dbReference>
<keyword evidence="8" id="KW-0411">Iron-sulfur</keyword>
<evidence type="ECO:0000256" key="13">
    <source>
        <dbReference type="SAM" id="SignalP"/>
    </source>
</evidence>
<dbReference type="InterPro" id="IPR039261">
    <property type="entry name" value="FNR_nucleotide-bd"/>
</dbReference>
<keyword evidence="2" id="KW-0285">Flavoprotein</keyword>
<comment type="similarity">
    <text evidence="10">In the N-terminal section; belongs to the FAD-binding oxidoreductase type 6 family.</text>
</comment>
<comment type="cofactor">
    <cofactor evidence="1">
        <name>FAD</name>
        <dbReference type="ChEBI" id="CHEBI:57692"/>
    </cofactor>
</comment>
<feature type="region of interest" description="Disordered" evidence="11">
    <location>
        <begin position="214"/>
        <end position="266"/>
    </location>
</feature>
<dbReference type="InterPro" id="IPR001433">
    <property type="entry name" value="OxRdtase_FAD/NAD-bd"/>
</dbReference>
<organism evidence="16 17">
    <name type="scientific">Roseicella aerolata</name>
    <dbReference type="NCBI Taxonomy" id="2883479"/>
    <lineage>
        <taxon>Bacteria</taxon>
        <taxon>Pseudomonadati</taxon>
        <taxon>Pseudomonadota</taxon>
        <taxon>Alphaproteobacteria</taxon>
        <taxon>Acetobacterales</taxon>
        <taxon>Roseomonadaceae</taxon>
        <taxon>Roseicella</taxon>
    </lineage>
</organism>
<gene>
    <name evidence="16" type="ORF">LHA35_24560</name>
</gene>
<keyword evidence="12" id="KW-0812">Transmembrane</keyword>
<protein>
    <submittedName>
        <fullName evidence="16">2Fe-2S iron-sulfur cluster binding domain-containing protein</fullName>
    </submittedName>
</protein>
<evidence type="ECO:0000313" key="16">
    <source>
        <dbReference type="EMBL" id="MCB4824906.1"/>
    </source>
</evidence>
<dbReference type="Proteomes" id="UP001139311">
    <property type="component" value="Unassembled WGS sequence"/>
</dbReference>
<evidence type="ECO:0000256" key="10">
    <source>
        <dbReference type="ARBA" id="ARBA00061434"/>
    </source>
</evidence>
<accession>A0A9X1LAD7</accession>
<dbReference type="RefSeq" id="WP_226613489.1">
    <property type="nucleotide sequence ID" value="NZ_JAJAQI010000057.1"/>
</dbReference>
<feature type="compositionally biased region" description="Pro residues" evidence="11">
    <location>
        <begin position="244"/>
        <end position="257"/>
    </location>
</feature>
<evidence type="ECO:0000256" key="12">
    <source>
        <dbReference type="SAM" id="Phobius"/>
    </source>
</evidence>
<comment type="caution">
    <text evidence="16">The sequence shown here is derived from an EMBL/GenBank/DDBJ whole genome shotgun (WGS) entry which is preliminary data.</text>
</comment>
<dbReference type="Pfam" id="PF00175">
    <property type="entry name" value="NAD_binding_1"/>
    <property type="match status" value="1"/>
</dbReference>
<dbReference type="InterPro" id="IPR006058">
    <property type="entry name" value="2Fe2S_fd_BS"/>
</dbReference>
<dbReference type="CDD" id="cd00207">
    <property type="entry name" value="fer2"/>
    <property type="match status" value="1"/>
</dbReference>
<dbReference type="PRINTS" id="PR00371">
    <property type="entry name" value="FPNCR"/>
</dbReference>
<evidence type="ECO:0000256" key="1">
    <source>
        <dbReference type="ARBA" id="ARBA00001974"/>
    </source>
</evidence>
<evidence type="ECO:0000259" key="14">
    <source>
        <dbReference type="PROSITE" id="PS51085"/>
    </source>
</evidence>
<dbReference type="InterPro" id="IPR006311">
    <property type="entry name" value="TAT_signal"/>
</dbReference>
<keyword evidence="4" id="KW-0479">Metal-binding</keyword>
<evidence type="ECO:0000256" key="11">
    <source>
        <dbReference type="SAM" id="MobiDB-lite"/>
    </source>
</evidence>
<feature type="domain" description="FAD-binding FR-type" evidence="15">
    <location>
        <begin position="270"/>
        <end position="375"/>
    </location>
</feature>
<dbReference type="SUPFAM" id="SSF63380">
    <property type="entry name" value="Riboflavin synthase domain-like"/>
    <property type="match status" value="1"/>
</dbReference>
<reference evidence="16" key="1">
    <citation type="submission" date="2021-10" db="EMBL/GenBank/DDBJ databases">
        <title>Roseicella aerolatum sp. nov., isolated from aerosols of e-waste dismantling site.</title>
        <authorList>
            <person name="Qin T."/>
        </authorList>
    </citation>
    <scope>NUCLEOTIDE SEQUENCE</scope>
    <source>
        <strain evidence="16">GB24</strain>
    </source>
</reference>
<dbReference type="SUPFAM" id="SSF52343">
    <property type="entry name" value="Ferredoxin reductase-like, C-terminal NADP-linked domain"/>
    <property type="match status" value="1"/>
</dbReference>
<feature type="signal peptide" evidence="13">
    <location>
        <begin position="1"/>
        <end position="36"/>
    </location>
</feature>
<evidence type="ECO:0000256" key="2">
    <source>
        <dbReference type="ARBA" id="ARBA00022630"/>
    </source>
</evidence>
<dbReference type="PROSITE" id="PS51384">
    <property type="entry name" value="FAD_FR"/>
    <property type="match status" value="1"/>
</dbReference>
<dbReference type="InterPro" id="IPR008333">
    <property type="entry name" value="Cbr1-like_FAD-bd_dom"/>
</dbReference>
<dbReference type="PANTHER" id="PTHR47354">
    <property type="entry name" value="NADH OXIDOREDUCTASE HCR"/>
    <property type="match status" value="1"/>
</dbReference>
<sequence>MTGRAAPRRRRLATAAAALVAAAAVLVGTGPPPAVAQMGGMGGEMGMHGGGVPPQTYPSLMAAPPADPAAREAALREAHRRMTSGLPLLSAGLDEATRALQAGDPQGMREAGERMAEGLNLYRSGLSTHLALGGGQAPAQAALGWYRGQLGLPAATAAPMAMDGGGVLWGLSWFHLTTMGFLVAFLAGTLLIQFVRMRRVGGLVQRLATASARAAPAPAPAAAGPPGSATSTVPPAAGGAAPTPAAPTAPAPPPATAPSPAAATAAAKRPWSGRLRVAAIFSETPDVKTFRLMTPEGGDVPFTFMPGQFLTFSAEIEGERARRSYTIASSPTRRSYVEVTVKREAQGLISRHLHDKVAVGDLLEVAGPMGVFTFTGAEADSIVLISGGVGITPMMSVTRYLTDRSFPGDIFFLHGARTPQDLTFREELEHLQKRYANLHIAATVGRVEGTAWMGYQGHVSKEFIARAVPEIARRRVHICGPPPMMAAVKAVLAELGVPQEQIKTEAFGPARGVAAGTPAPLPVPAPSPGPVPAAPAAAVPRIATAEVQFTRSGKTGPLAPDQSVLEAAEAIGVNIDYSCRVGICGVCKVPLLKGKVTMEVEEGLPPEEKARGIILACQAKSTGNLEVEA</sequence>
<dbReference type="Gene3D" id="2.40.30.10">
    <property type="entry name" value="Translation factors"/>
    <property type="match status" value="1"/>
</dbReference>
<dbReference type="InterPro" id="IPR012675">
    <property type="entry name" value="Beta-grasp_dom_sf"/>
</dbReference>
<keyword evidence="12" id="KW-1133">Transmembrane helix</keyword>
<keyword evidence="3" id="KW-0001">2Fe-2S</keyword>
<dbReference type="Gene3D" id="3.40.50.80">
    <property type="entry name" value="Nucleotide-binding domain of ferredoxin-NADP reductase (FNR) module"/>
    <property type="match status" value="1"/>
</dbReference>
<feature type="compositionally biased region" description="Low complexity" evidence="11">
    <location>
        <begin position="214"/>
        <end position="243"/>
    </location>
</feature>
<dbReference type="InterPro" id="IPR036010">
    <property type="entry name" value="2Fe-2S_ferredoxin-like_sf"/>
</dbReference>